<evidence type="ECO:0000256" key="4">
    <source>
        <dbReference type="ARBA" id="ARBA00023180"/>
    </source>
</evidence>
<evidence type="ECO:0000256" key="2">
    <source>
        <dbReference type="ARBA" id="ARBA00011738"/>
    </source>
</evidence>
<proteinExistence type="inferred from homology"/>
<gene>
    <name evidence="9" type="primary">LOC113494397</name>
</gene>
<dbReference type="GO" id="GO:0005975">
    <property type="term" value="P:carbohydrate metabolic process"/>
    <property type="evidence" value="ECO:0007669"/>
    <property type="project" value="InterPro"/>
</dbReference>
<dbReference type="InterPro" id="IPR001360">
    <property type="entry name" value="Glyco_hydro_1"/>
</dbReference>
<dbReference type="InParanoid" id="A0A7E5VJP3"/>
<accession>A0A7E5VJP3</accession>
<evidence type="ECO:0000256" key="1">
    <source>
        <dbReference type="ARBA" id="ARBA00010838"/>
    </source>
</evidence>
<keyword evidence="5" id="KW-0326">Glycosidase</keyword>
<dbReference type="PANTHER" id="PTHR10353">
    <property type="entry name" value="GLYCOSYL HYDROLASE"/>
    <property type="match status" value="1"/>
</dbReference>
<reference evidence="9" key="1">
    <citation type="submission" date="2025-08" db="UniProtKB">
        <authorList>
            <consortium name="RefSeq"/>
        </authorList>
    </citation>
    <scope>IDENTIFICATION</scope>
</reference>
<dbReference type="PRINTS" id="PR00131">
    <property type="entry name" value="GLHYDRLASE1"/>
</dbReference>
<feature type="signal peptide" evidence="7">
    <location>
        <begin position="1"/>
        <end position="18"/>
    </location>
</feature>
<evidence type="ECO:0000256" key="7">
    <source>
        <dbReference type="SAM" id="SignalP"/>
    </source>
</evidence>
<dbReference type="RefSeq" id="XP_026728515.1">
    <property type="nucleotide sequence ID" value="XM_026872714.1"/>
</dbReference>
<evidence type="ECO:0000256" key="5">
    <source>
        <dbReference type="ARBA" id="ARBA00023295"/>
    </source>
</evidence>
<keyword evidence="7" id="KW-0732">Signal</keyword>
<evidence type="ECO:0000256" key="6">
    <source>
        <dbReference type="RuleBase" id="RU003690"/>
    </source>
</evidence>
<dbReference type="GeneID" id="113494397"/>
<dbReference type="OrthoDB" id="65569at2759"/>
<feature type="chain" id="PRO_5028867021" evidence="7">
    <location>
        <begin position="19"/>
        <end position="497"/>
    </location>
</feature>
<dbReference type="AlphaFoldDB" id="A0A7E5VJP3"/>
<keyword evidence="4" id="KW-0325">Glycoprotein</keyword>
<name>A0A7E5VJP3_TRINI</name>
<organism evidence="8 9">
    <name type="scientific">Trichoplusia ni</name>
    <name type="common">Cabbage looper</name>
    <dbReference type="NCBI Taxonomy" id="7111"/>
    <lineage>
        <taxon>Eukaryota</taxon>
        <taxon>Metazoa</taxon>
        <taxon>Ecdysozoa</taxon>
        <taxon>Arthropoda</taxon>
        <taxon>Hexapoda</taxon>
        <taxon>Insecta</taxon>
        <taxon>Pterygota</taxon>
        <taxon>Neoptera</taxon>
        <taxon>Endopterygota</taxon>
        <taxon>Lepidoptera</taxon>
        <taxon>Glossata</taxon>
        <taxon>Ditrysia</taxon>
        <taxon>Noctuoidea</taxon>
        <taxon>Noctuidae</taxon>
        <taxon>Plusiinae</taxon>
        <taxon>Trichoplusia</taxon>
    </lineage>
</organism>
<evidence type="ECO:0000313" key="8">
    <source>
        <dbReference type="Proteomes" id="UP000322000"/>
    </source>
</evidence>
<dbReference type="Pfam" id="PF00232">
    <property type="entry name" value="Glyco_hydro_1"/>
    <property type="match status" value="1"/>
</dbReference>
<comment type="similarity">
    <text evidence="1 6">Belongs to the glycosyl hydrolase 1 family.</text>
</comment>
<evidence type="ECO:0000256" key="3">
    <source>
        <dbReference type="ARBA" id="ARBA00022801"/>
    </source>
</evidence>
<dbReference type="PROSITE" id="PS00653">
    <property type="entry name" value="GLYCOSYL_HYDROL_F1_2"/>
    <property type="match status" value="1"/>
</dbReference>
<protein>
    <submittedName>
        <fullName evidence="9">Myrosinase 1-like</fullName>
    </submittedName>
</protein>
<dbReference type="InterPro" id="IPR017853">
    <property type="entry name" value="GH"/>
</dbReference>
<keyword evidence="3" id="KW-0378">Hydrolase</keyword>
<dbReference type="PANTHER" id="PTHR10353:SF36">
    <property type="entry name" value="LP05116P"/>
    <property type="match status" value="1"/>
</dbReference>
<dbReference type="FunFam" id="3.20.20.80:FF:000013">
    <property type="entry name" value="lactase-phlorizin hydrolase"/>
    <property type="match status" value="1"/>
</dbReference>
<sequence length="497" mass="57626">MWWCRALVLSAVLAVSWGAEDLSFPPGFKFGAATASYQIEGAWNVSDKSESIWDRFVHEDPTRVRNQENGDIACDSYNQVERDIEIAAELGLDYYRFSLAWTRILPSGFPNRISKDGTAYYNKLIDGLLAKGIQPFITLYHWDLPQSLQDLGGWTNPLIADWFADYARVVFSLFGDRVKMWLTLNEPIVICDLAYNSARLAPGVYSPHVGSYICNKNALLAHAKAWRIYDEEFKPKYHGKVSLANQLIWFEPKTEADAELAELTIQNMAGRYSHPIYSKEGGWPPAIEKIMEKISLQRGYPRSTFPSFTQEEKDFIRGTYDFYAMNHYTSRYIRPATEGETFRIWPLGDAEDLNAKIEVNPEWPRTASIWFFVNPEGIRKQLVWLKENYGDLEFMITENGLATFDGLDDTNRVEYYREYLKQVLVAIKEYGVNVTHYTAWTLLDNFEWVDGYHSKFGLYEIDFNDPLRTRRPRLSAHWYKKVIKEHSLDVSVTRDEL</sequence>
<keyword evidence="8" id="KW-1185">Reference proteome</keyword>
<dbReference type="InterPro" id="IPR033132">
    <property type="entry name" value="GH_1_N_CS"/>
</dbReference>
<evidence type="ECO:0000313" key="9">
    <source>
        <dbReference type="RefSeq" id="XP_026728515.1"/>
    </source>
</evidence>
<dbReference type="Proteomes" id="UP000322000">
    <property type="component" value="Chromosome 5"/>
</dbReference>
<dbReference type="SUPFAM" id="SSF51445">
    <property type="entry name" value="(Trans)glycosidases"/>
    <property type="match status" value="1"/>
</dbReference>
<dbReference type="Gene3D" id="3.20.20.80">
    <property type="entry name" value="Glycosidases"/>
    <property type="match status" value="1"/>
</dbReference>
<dbReference type="GO" id="GO:0008422">
    <property type="term" value="F:beta-glucosidase activity"/>
    <property type="evidence" value="ECO:0007669"/>
    <property type="project" value="TreeGrafter"/>
</dbReference>
<dbReference type="KEGG" id="tnl:113494397"/>
<comment type="subunit">
    <text evidence="2">Homodimer.</text>
</comment>